<evidence type="ECO:0000259" key="6">
    <source>
        <dbReference type="PROSITE" id="PS50011"/>
    </source>
</evidence>
<dbReference type="SMART" id="SM00220">
    <property type="entry name" value="S_TKc"/>
    <property type="match status" value="1"/>
</dbReference>
<organism evidence="7">
    <name type="scientific">Eremomyces bilateralis CBS 781.70</name>
    <dbReference type="NCBI Taxonomy" id="1392243"/>
    <lineage>
        <taxon>Eukaryota</taxon>
        <taxon>Fungi</taxon>
        <taxon>Dikarya</taxon>
        <taxon>Ascomycota</taxon>
        <taxon>Pezizomycotina</taxon>
        <taxon>Dothideomycetes</taxon>
        <taxon>Dothideomycetes incertae sedis</taxon>
        <taxon>Eremomycetales</taxon>
        <taxon>Eremomycetaceae</taxon>
        <taxon>Eremomyces</taxon>
    </lineage>
</organism>
<reference evidence="9" key="3">
    <citation type="submission" date="2025-04" db="UniProtKB">
        <authorList>
            <consortium name="RefSeq"/>
        </authorList>
    </citation>
    <scope>IDENTIFICATION</scope>
    <source>
        <strain evidence="9">CBS 781.70</strain>
    </source>
</reference>
<keyword evidence="4" id="KW-0067">ATP-binding</keyword>
<reference evidence="7 9" key="1">
    <citation type="submission" date="2020-01" db="EMBL/GenBank/DDBJ databases">
        <authorList>
            <consortium name="DOE Joint Genome Institute"/>
            <person name="Haridas S."/>
            <person name="Albert R."/>
            <person name="Binder M."/>
            <person name="Bloem J."/>
            <person name="Labutti K."/>
            <person name="Salamov A."/>
            <person name="Andreopoulos B."/>
            <person name="Baker S.E."/>
            <person name="Barry K."/>
            <person name="Bills G."/>
            <person name="Bluhm B.H."/>
            <person name="Cannon C."/>
            <person name="Castanera R."/>
            <person name="Culley D.E."/>
            <person name="Daum C."/>
            <person name="Ezra D."/>
            <person name="Gonzalez J.B."/>
            <person name="Henrissat B."/>
            <person name="Kuo A."/>
            <person name="Liang C."/>
            <person name="Lipzen A."/>
            <person name="Lutzoni F."/>
            <person name="Magnuson J."/>
            <person name="Mondo S."/>
            <person name="Nolan M."/>
            <person name="Ohm R."/>
            <person name="Pangilinan J."/>
            <person name="Park H.-J."/>
            <person name="Ramirez L."/>
            <person name="Alfaro M."/>
            <person name="Sun H."/>
            <person name="Tritt A."/>
            <person name="Yoshinaga Y."/>
            <person name="Zwiers L.-H."/>
            <person name="Turgeon B.G."/>
            <person name="Goodwin S.B."/>
            <person name="Spatafora J.W."/>
            <person name="Crous P.W."/>
            <person name="Grigoriev I.V."/>
        </authorList>
    </citation>
    <scope>NUCLEOTIDE SEQUENCE</scope>
    <source>
        <strain evidence="7 9">CBS 781.70</strain>
    </source>
</reference>
<reference evidence="9" key="2">
    <citation type="submission" date="2020-04" db="EMBL/GenBank/DDBJ databases">
        <authorList>
            <consortium name="NCBI Genome Project"/>
        </authorList>
    </citation>
    <scope>NUCLEOTIDE SEQUENCE</scope>
    <source>
        <strain evidence="9">CBS 781.70</strain>
    </source>
</reference>
<dbReference type="InterPro" id="IPR050339">
    <property type="entry name" value="CC_SR_Kinase"/>
</dbReference>
<dbReference type="EMBL" id="ML975160">
    <property type="protein sequence ID" value="KAF1811779.1"/>
    <property type="molecule type" value="Genomic_DNA"/>
</dbReference>
<feature type="compositionally biased region" description="Low complexity" evidence="5">
    <location>
        <begin position="18"/>
        <end position="37"/>
    </location>
</feature>
<dbReference type="PANTHER" id="PTHR11042:SF190">
    <property type="entry name" value="MITOSIS INHIBITOR PROTEIN KINASE MIK1"/>
    <property type="match status" value="1"/>
</dbReference>
<dbReference type="GeneID" id="54418721"/>
<feature type="region of interest" description="Disordered" evidence="5">
    <location>
        <begin position="1"/>
        <end position="164"/>
    </location>
</feature>
<evidence type="ECO:0000256" key="2">
    <source>
        <dbReference type="ARBA" id="ARBA00022741"/>
    </source>
</evidence>
<dbReference type="GO" id="GO:0110031">
    <property type="term" value="P:negative regulation of G2/MI transition of meiotic cell cycle"/>
    <property type="evidence" value="ECO:0007669"/>
    <property type="project" value="TreeGrafter"/>
</dbReference>
<keyword evidence="8" id="KW-1185">Reference proteome</keyword>
<dbReference type="PROSITE" id="PS50011">
    <property type="entry name" value="PROTEIN_KINASE_DOM"/>
    <property type="match status" value="1"/>
</dbReference>
<dbReference type="Pfam" id="PF00069">
    <property type="entry name" value="Pkinase"/>
    <property type="match status" value="1"/>
</dbReference>
<evidence type="ECO:0000256" key="4">
    <source>
        <dbReference type="ARBA" id="ARBA00022840"/>
    </source>
</evidence>
<feature type="compositionally biased region" description="Polar residues" evidence="5">
    <location>
        <begin position="43"/>
        <end position="59"/>
    </location>
</feature>
<proteinExistence type="predicted"/>
<dbReference type="InterPro" id="IPR011009">
    <property type="entry name" value="Kinase-like_dom_sf"/>
</dbReference>
<dbReference type="AlphaFoldDB" id="A0A6G1G1U6"/>
<dbReference type="RefSeq" id="XP_033533410.1">
    <property type="nucleotide sequence ID" value="XM_033678151.1"/>
</dbReference>
<sequence>MANLNLHGNDSKWRWGNRPSSPAESSESSSTASRSSTPKLAWSNASTTSLATPITPATSHSDDFESRTSTPTASRSSTPIAPVPTRPMRPIFSVPNGSSSTLSGSHASSSSISGSPPGRFFASSSPKYHHEHSIPHAPPTPNPFQNRDARKSSADIPSRGTPRDIPQITVTIITPTIIQEMTKLIPSILMQLRWHPQSRRLAYVWTIQNPKTALLLWMCDDMEAWRQAAFFDLHDGQLPFTEDMLYNIAKDPDKVLATQWRVMCKDLPRNGGHVEYQTGEPLPLHSLGPLYGECSSDLRHSHRQIQKTLDRVRWLSDNSPQTDRVYVRKKLILPPSQSSQRKTILAQISKFRNVHHTNLDKIFCSYAQNDVIGFVTESAQYDLEEYLRFSSSTMTVSGSHPWVADLAAEALQRQNRLLGWINDLAQALAFLHDKNISHRSIRPRKILISSNRIYFSVFGVGDNPYVAAAWSRPNGINGTVAESDRQAQHDSETYIYAAPEIIRSHESGAGFSSSRVDSFSLGCVFLSILTAVRGYDQADFAVYRATETRDYSFHANLSRVAQWIRHLRNSRSNASSGSQTPTANGVTAVERGFKSLHSGIIQIKGIAESSQSQPIMIGAANLDADVTEALALVKRMMSPEPSKRDKMKRSAAAFAEWNIERQRRRERRRNSISNVVGDGKRWKELAELEAYYRRG</sequence>
<keyword evidence="2" id="KW-0547">Nucleotide-binding</keyword>
<keyword evidence="3 7" id="KW-0418">Kinase</keyword>
<evidence type="ECO:0000256" key="1">
    <source>
        <dbReference type="ARBA" id="ARBA00022679"/>
    </source>
</evidence>
<evidence type="ECO:0000313" key="7">
    <source>
        <dbReference type="EMBL" id="KAF1811779.1"/>
    </source>
</evidence>
<keyword evidence="1" id="KW-0808">Transferase</keyword>
<feature type="compositionally biased region" description="Low complexity" evidence="5">
    <location>
        <begin position="67"/>
        <end position="79"/>
    </location>
</feature>
<dbReference type="Proteomes" id="UP000504638">
    <property type="component" value="Unplaced"/>
</dbReference>
<protein>
    <submittedName>
        <fullName evidence="7 9">Kinase-like protein</fullName>
    </submittedName>
</protein>
<feature type="domain" description="Protein kinase" evidence="6">
    <location>
        <begin position="276"/>
        <end position="658"/>
    </location>
</feature>
<gene>
    <name evidence="7 9" type="ORF">P152DRAFT_450051</name>
</gene>
<evidence type="ECO:0000313" key="8">
    <source>
        <dbReference type="Proteomes" id="UP000504638"/>
    </source>
</evidence>
<dbReference type="InterPro" id="IPR000719">
    <property type="entry name" value="Prot_kinase_dom"/>
</dbReference>
<dbReference type="GO" id="GO:0005737">
    <property type="term" value="C:cytoplasm"/>
    <property type="evidence" value="ECO:0007669"/>
    <property type="project" value="TreeGrafter"/>
</dbReference>
<dbReference type="Gene3D" id="1.10.510.10">
    <property type="entry name" value="Transferase(Phosphotransferase) domain 1"/>
    <property type="match status" value="1"/>
</dbReference>
<dbReference type="OrthoDB" id="4062651at2759"/>
<dbReference type="PANTHER" id="PTHR11042">
    <property type="entry name" value="EUKARYOTIC TRANSLATION INITIATION FACTOR 2-ALPHA KINASE EIF2-ALPHA KINASE -RELATED"/>
    <property type="match status" value="1"/>
</dbReference>
<accession>A0A6G1G1U6</accession>
<evidence type="ECO:0000256" key="3">
    <source>
        <dbReference type="ARBA" id="ARBA00022777"/>
    </source>
</evidence>
<feature type="compositionally biased region" description="Low complexity" evidence="5">
    <location>
        <begin position="93"/>
        <end position="118"/>
    </location>
</feature>
<evidence type="ECO:0000313" key="9">
    <source>
        <dbReference type="RefSeq" id="XP_033533410.1"/>
    </source>
</evidence>
<dbReference type="GO" id="GO:0005634">
    <property type="term" value="C:nucleus"/>
    <property type="evidence" value="ECO:0007669"/>
    <property type="project" value="TreeGrafter"/>
</dbReference>
<dbReference type="SUPFAM" id="SSF56112">
    <property type="entry name" value="Protein kinase-like (PK-like)"/>
    <property type="match status" value="1"/>
</dbReference>
<dbReference type="GO" id="GO:0005524">
    <property type="term" value="F:ATP binding"/>
    <property type="evidence" value="ECO:0007669"/>
    <property type="project" value="UniProtKB-KW"/>
</dbReference>
<name>A0A6G1G1U6_9PEZI</name>
<dbReference type="GO" id="GO:0004713">
    <property type="term" value="F:protein tyrosine kinase activity"/>
    <property type="evidence" value="ECO:0007669"/>
    <property type="project" value="TreeGrafter"/>
</dbReference>
<evidence type="ECO:0000256" key="5">
    <source>
        <dbReference type="SAM" id="MobiDB-lite"/>
    </source>
</evidence>